<proteinExistence type="predicted"/>
<name>A0A7M1B1P2_9BACT</name>
<dbReference type="RefSeq" id="WP_193149796.1">
    <property type="nucleotide sequence ID" value="NZ_CP041235.1"/>
</dbReference>
<evidence type="ECO:0000313" key="1">
    <source>
        <dbReference type="EMBL" id="QOP43654.1"/>
    </source>
</evidence>
<sequence length="67" mass="7955">MNTLDAIELKYTKDEKEKEAVIEQNKKRTKSIDEKYKKGNYTGTQKADEFILKHVNKKTGNFGWKRF</sequence>
<dbReference type="EMBL" id="CP041235">
    <property type="protein sequence ID" value="QOP43654.1"/>
    <property type="molecule type" value="Genomic_DNA"/>
</dbReference>
<reference evidence="1 2" key="1">
    <citation type="submission" date="2019-06" db="EMBL/GenBank/DDBJ databases">
        <title>Sulfurimonas gotlandica sp. nov., a chemoautotrophic and psychrotolerant epsilonproteobacterium isolated from a pelagic redoxcline, and an emended description of the genus Sulfurimonas.</title>
        <authorList>
            <person name="Wang S."/>
            <person name="Jiang L."/>
            <person name="Shao Z."/>
        </authorList>
    </citation>
    <scope>NUCLEOTIDE SEQUENCE [LARGE SCALE GENOMIC DNA]</scope>
    <source>
        <strain evidence="1 2">S2-6</strain>
    </source>
</reference>
<organism evidence="1 2">
    <name type="scientific">Sulfurimonas sediminis</name>
    <dbReference type="NCBI Taxonomy" id="2590020"/>
    <lineage>
        <taxon>Bacteria</taxon>
        <taxon>Pseudomonadati</taxon>
        <taxon>Campylobacterota</taxon>
        <taxon>Epsilonproteobacteria</taxon>
        <taxon>Campylobacterales</taxon>
        <taxon>Sulfurimonadaceae</taxon>
        <taxon>Sulfurimonas</taxon>
    </lineage>
</organism>
<gene>
    <name evidence="1" type="ORF">FJR45_06695</name>
</gene>
<evidence type="ECO:0000313" key="2">
    <source>
        <dbReference type="Proteomes" id="UP000593719"/>
    </source>
</evidence>
<keyword evidence="2" id="KW-1185">Reference proteome</keyword>
<dbReference type="AlphaFoldDB" id="A0A7M1B1P2"/>
<accession>A0A7M1B1P2</accession>
<dbReference type="KEGG" id="ssei:FJR45_06695"/>
<protein>
    <submittedName>
        <fullName evidence="1">Uncharacterized protein</fullName>
    </submittedName>
</protein>
<dbReference type="Proteomes" id="UP000593719">
    <property type="component" value="Chromosome"/>
</dbReference>